<proteinExistence type="predicted"/>
<protein>
    <recommendedName>
        <fullName evidence="9">Helicase</fullName>
    </recommendedName>
</protein>
<dbReference type="SUPFAM" id="SSF52540">
    <property type="entry name" value="P-loop containing nucleoside triphosphate hydrolases"/>
    <property type="match status" value="2"/>
</dbReference>
<evidence type="ECO:0000256" key="3">
    <source>
        <dbReference type="ARBA" id="ARBA00022806"/>
    </source>
</evidence>
<dbReference type="PROSITE" id="PS51194">
    <property type="entry name" value="HELICASE_CTER"/>
    <property type="match status" value="1"/>
</dbReference>
<dbReference type="InterPro" id="IPR000330">
    <property type="entry name" value="SNF2_N"/>
</dbReference>
<comment type="caution">
    <text evidence="7">The sequence shown here is derived from an EMBL/GenBank/DDBJ whole genome shotgun (WGS) entry which is preliminary data.</text>
</comment>
<evidence type="ECO:0000256" key="2">
    <source>
        <dbReference type="ARBA" id="ARBA00022801"/>
    </source>
</evidence>
<dbReference type="GO" id="GO:0004520">
    <property type="term" value="F:DNA endonuclease activity"/>
    <property type="evidence" value="ECO:0007669"/>
    <property type="project" value="TreeGrafter"/>
</dbReference>
<evidence type="ECO:0000259" key="5">
    <source>
        <dbReference type="PROSITE" id="PS51192"/>
    </source>
</evidence>
<dbReference type="PANTHER" id="PTHR45766:SF3">
    <property type="entry name" value="DNA ANNEALING HELICASE AND ENDONUCLEASE ZRANB3"/>
    <property type="match status" value="1"/>
</dbReference>
<dbReference type="GO" id="GO:0006281">
    <property type="term" value="P:DNA repair"/>
    <property type="evidence" value="ECO:0007669"/>
    <property type="project" value="TreeGrafter"/>
</dbReference>
<dbReference type="SMART" id="SM00487">
    <property type="entry name" value="DEXDc"/>
    <property type="match status" value="1"/>
</dbReference>
<accession>V8ARF0</accession>
<dbReference type="Gene3D" id="3.40.50.10810">
    <property type="entry name" value="Tandem AAA-ATPase domain"/>
    <property type="match status" value="1"/>
</dbReference>
<feature type="domain" description="Helicase C-terminal" evidence="6">
    <location>
        <begin position="605"/>
        <end position="764"/>
    </location>
</feature>
<dbReference type="SMART" id="SM00490">
    <property type="entry name" value="HELICc"/>
    <property type="match status" value="1"/>
</dbReference>
<dbReference type="InterPro" id="IPR014001">
    <property type="entry name" value="Helicase_ATP-bd"/>
</dbReference>
<dbReference type="Pfam" id="PF00176">
    <property type="entry name" value="SNF2-rel_dom"/>
    <property type="match status" value="1"/>
</dbReference>
<dbReference type="CDD" id="cd17919">
    <property type="entry name" value="DEXHc_Snf"/>
    <property type="match status" value="1"/>
</dbReference>
<evidence type="ECO:0000259" key="6">
    <source>
        <dbReference type="PROSITE" id="PS51194"/>
    </source>
</evidence>
<evidence type="ECO:0000256" key="1">
    <source>
        <dbReference type="ARBA" id="ARBA00022741"/>
    </source>
</evidence>
<dbReference type="Pfam" id="PF00271">
    <property type="entry name" value="Helicase_C"/>
    <property type="match status" value="1"/>
</dbReference>
<dbReference type="Proteomes" id="UP000018692">
    <property type="component" value="Unassembled WGS sequence"/>
</dbReference>
<dbReference type="GO" id="GO:0004386">
    <property type="term" value="F:helicase activity"/>
    <property type="evidence" value="ECO:0007669"/>
    <property type="project" value="UniProtKB-KW"/>
</dbReference>
<dbReference type="InterPro" id="IPR001650">
    <property type="entry name" value="Helicase_C-like"/>
</dbReference>
<keyword evidence="3" id="KW-0347">Helicase</keyword>
<dbReference type="InterPro" id="IPR027417">
    <property type="entry name" value="P-loop_NTPase"/>
</dbReference>
<evidence type="ECO:0000256" key="4">
    <source>
        <dbReference type="ARBA" id="ARBA00022840"/>
    </source>
</evidence>
<dbReference type="GO" id="GO:0005524">
    <property type="term" value="F:ATP binding"/>
    <property type="evidence" value="ECO:0007669"/>
    <property type="project" value="UniProtKB-KW"/>
</dbReference>
<evidence type="ECO:0000313" key="8">
    <source>
        <dbReference type="Proteomes" id="UP000018692"/>
    </source>
</evidence>
<dbReference type="PANTHER" id="PTHR45766">
    <property type="entry name" value="DNA ANNEALING HELICASE AND ENDONUCLEASE ZRANB3 FAMILY MEMBER"/>
    <property type="match status" value="1"/>
</dbReference>
<gene>
    <name evidence="7" type="ORF">N568_0102315</name>
</gene>
<evidence type="ECO:0000313" key="7">
    <source>
        <dbReference type="EMBL" id="ETD05403.1"/>
    </source>
</evidence>
<organism evidence="7 8">
    <name type="scientific">Lactococcus garvieae TRF1</name>
    <dbReference type="NCBI Taxonomy" id="1380772"/>
    <lineage>
        <taxon>Bacteria</taxon>
        <taxon>Bacillati</taxon>
        <taxon>Bacillota</taxon>
        <taxon>Bacilli</taxon>
        <taxon>Lactobacillales</taxon>
        <taxon>Streptococcaceae</taxon>
        <taxon>Lactococcus</taxon>
    </lineage>
</organism>
<sequence>MIKQGYQRRSIYKSKVLSLTQGIKKLDTSEYKSIVNLAYLIEIGIVDIKIGFTHRGLFHAKYGIFTDEEGNSIYFTGSFNETGGAFNRNFETISTQKSWIGMDTQVYIDSQKDDFERLWNQENPDAFVFVKEADILLKSEIVKFSEGKIIMDKSLLSQNALVLYFEEGTLKIKDSTSKAIDEGQRSIKKIKNKFLVEGELWNFRKNIAYTELDMLIDYINKYCKKKNINFVLSPSVTDFIESSKFEIFNISKIGNMIKNKDNSLEDTLNVFMKIVNRDIVRPLRPIQMWVAFYMARMIRAANFSVPGAGKTAMIYGTYAYLSSKEINQVQQLIVIGPKNSFLSWKDEFKNVFGRAPKVIDVHASNFKSDIFVKNINSADLILVNYESLKKYQRDLMRIINSKIMIVFDEVHKIKKIDSERSRIAIELAGNAKYRYVLTGTPLPNSYLDIWNFLHILYNQEYRSYFNFSKSTLLNPDAITTEEINEKVNPFFWRVTKGELNVPDANEDNIISTIATNKEQEVINLLWKKYGREPFKLYIRLIQLASNPTLLKKNIDKYQFLDISVDDEFESMDSTYFEEIEDTPLFDDSEIALIGSITTSSKFEACIDKANELIKENNTIIIWCIFIDTINKVADRLSNLGHKVSVITGTISSAEREKIIKEFQNGEFDVLITNPHTLAESVSLHKICHHALYLEYSFNLTHMLQSRDRIHRLGLPQDIETNYYYFMLEGEEIQRSTIDRKIYNRLKEKEEVMLDAIERNKLNVSLSIDEKTEILKLMEE</sequence>
<dbReference type="PROSITE" id="PS51192">
    <property type="entry name" value="HELICASE_ATP_BIND_1"/>
    <property type="match status" value="1"/>
</dbReference>
<dbReference type="AlphaFoldDB" id="V8ARF0"/>
<dbReference type="GO" id="GO:0031297">
    <property type="term" value="P:replication fork processing"/>
    <property type="evidence" value="ECO:0007669"/>
    <property type="project" value="TreeGrafter"/>
</dbReference>
<dbReference type="InterPro" id="IPR038718">
    <property type="entry name" value="SNF2-like_sf"/>
</dbReference>
<feature type="domain" description="Helicase ATP-binding" evidence="5">
    <location>
        <begin position="296"/>
        <end position="459"/>
    </location>
</feature>
<evidence type="ECO:0008006" key="9">
    <source>
        <dbReference type="Google" id="ProtNLM"/>
    </source>
</evidence>
<keyword evidence="2" id="KW-0378">Hydrolase</keyword>
<name>V8ARF0_9LACT</name>
<keyword evidence="4" id="KW-0067">ATP-binding</keyword>
<dbReference type="InterPro" id="IPR049730">
    <property type="entry name" value="SNF2/RAD54-like_C"/>
</dbReference>
<dbReference type="PATRIC" id="fig|1380772.3.peg.453"/>
<keyword evidence="1" id="KW-0547">Nucleotide-binding</keyword>
<dbReference type="CDD" id="cd18793">
    <property type="entry name" value="SF2_C_SNF"/>
    <property type="match status" value="1"/>
</dbReference>
<dbReference type="Gene3D" id="3.30.870.10">
    <property type="entry name" value="Endonuclease Chain A"/>
    <property type="match status" value="1"/>
</dbReference>
<reference evidence="7 8" key="1">
    <citation type="submission" date="2013-07" db="EMBL/GenBank/DDBJ databases">
        <title>Isolation of Lactococcus garvieae strain TRF1 from the fecal material of a timber rattlesnake.</title>
        <authorList>
            <person name="McLaughlin R.W."/>
            <person name="Cochran P.A."/>
            <person name="Dowd S.E."/>
        </authorList>
    </citation>
    <scope>NUCLEOTIDE SEQUENCE [LARGE SCALE GENOMIC DNA]</scope>
    <source>
        <strain evidence="7 8">TRF1</strain>
    </source>
</reference>
<dbReference type="GO" id="GO:0016787">
    <property type="term" value="F:hydrolase activity"/>
    <property type="evidence" value="ECO:0007669"/>
    <property type="project" value="UniProtKB-KW"/>
</dbReference>
<dbReference type="Gene3D" id="3.40.50.300">
    <property type="entry name" value="P-loop containing nucleotide triphosphate hydrolases"/>
    <property type="match status" value="1"/>
</dbReference>
<dbReference type="EMBL" id="AVFE01000005">
    <property type="protein sequence ID" value="ETD05403.1"/>
    <property type="molecule type" value="Genomic_DNA"/>
</dbReference>